<proteinExistence type="predicted"/>
<dbReference type="Proteomes" id="UP001519887">
    <property type="component" value="Unassembled WGS sequence"/>
</dbReference>
<gene>
    <name evidence="1" type="ORF">K0U00_49585</name>
</gene>
<protein>
    <submittedName>
        <fullName evidence="1">DUF3880 domain-containing protein</fullName>
    </submittedName>
</protein>
<feature type="non-terminal residue" evidence="1">
    <location>
        <position position="1"/>
    </location>
</feature>
<name>A0ABS7CME4_9BACL</name>
<feature type="non-terminal residue" evidence="1">
    <location>
        <position position="121"/>
    </location>
</feature>
<comment type="caution">
    <text evidence="1">The sequence shown here is derived from an EMBL/GenBank/DDBJ whole genome shotgun (WGS) entry which is preliminary data.</text>
</comment>
<sequence>ALLRPDWMFVLNGMHVFPDDHLEQVAAVRELGVRTLIWFADDPYMTADTVLIAPRYDVVLTHELSTVEIYRQLGCPSVHYMPLAVYAGWFKPQQVEDKYRSDICFIGQAFWNRVETFDAIA</sequence>
<organism evidence="1 2">
    <name type="scientific">Paenibacillus sepulcri</name>
    <dbReference type="NCBI Taxonomy" id="359917"/>
    <lineage>
        <taxon>Bacteria</taxon>
        <taxon>Bacillati</taxon>
        <taxon>Bacillota</taxon>
        <taxon>Bacilli</taxon>
        <taxon>Bacillales</taxon>
        <taxon>Paenibacillaceae</taxon>
        <taxon>Paenibacillus</taxon>
    </lineage>
</organism>
<dbReference type="EMBL" id="JAHZIK010003611">
    <property type="protein sequence ID" value="MBW7462130.1"/>
    <property type="molecule type" value="Genomic_DNA"/>
</dbReference>
<keyword evidence="2" id="KW-1185">Reference proteome</keyword>
<evidence type="ECO:0000313" key="1">
    <source>
        <dbReference type="EMBL" id="MBW7462130.1"/>
    </source>
</evidence>
<reference evidence="1 2" key="1">
    <citation type="submission" date="2021-07" db="EMBL/GenBank/DDBJ databases">
        <title>Paenibacillus radiodurans sp. nov., isolated from the southeastern edge of Tengger Desert.</title>
        <authorList>
            <person name="Zhang G."/>
        </authorList>
    </citation>
    <scope>NUCLEOTIDE SEQUENCE [LARGE SCALE GENOMIC DNA]</scope>
    <source>
        <strain evidence="1 2">CCM 7311</strain>
    </source>
</reference>
<accession>A0ABS7CME4</accession>
<evidence type="ECO:0000313" key="2">
    <source>
        <dbReference type="Proteomes" id="UP001519887"/>
    </source>
</evidence>